<reference evidence="2" key="1">
    <citation type="journal article" date="2019" name="Int. J. Syst. Evol. Microbiol.">
        <title>The Global Catalogue of Microorganisms (GCM) 10K type strain sequencing project: providing services to taxonomists for standard genome sequencing and annotation.</title>
        <authorList>
            <consortium name="The Broad Institute Genomics Platform"/>
            <consortium name="The Broad Institute Genome Sequencing Center for Infectious Disease"/>
            <person name="Wu L."/>
            <person name="Ma J."/>
        </authorList>
    </citation>
    <scope>NUCLEOTIDE SEQUENCE [LARGE SCALE GENOMIC DNA]</scope>
    <source>
        <strain evidence="2">JCM 17933</strain>
    </source>
</reference>
<dbReference type="EMBL" id="BAABHF010000042">
    <property type="protein sequence ID" value="GAA4508128.1"/>
    <property type="molecule type" value="Genomic_DNA"/>
</dbReference>
<comment type="caution">
    <text evidence="1">The sequence shown here is derived from an EMBL/GenBank/DDBJ whole genome shotgun (WGS) entry which is preliminary data.</text>
</comment>
<dbReference type="Proteomes" id="UP001500503">
    <property type="component" value="Unassembled WGS sequence"/>
</dbReference>
<sequence length="116" mass="12595">MAGPSCTDPLHRGDQLRRQGREVLVGVQAYQVRMEVTGPGSAQISYGFSGSDASMPRREKLTWIKRADAGFGFNRLSVSAGDPGTTCRIVVDDEERDRKTVGADGKAECYVSVQND</sequence>
<name>A0ABP8QSR6_9ACTN</name>
<dbReference type="RefSeq" id="WP_345470779.1">
    <property type="nucleotide sequence ID" value="NZ_BAABHF010000042.1"/>
</dbReference>
<organism evidence="1 2">
    <name type="scientific">Actinoallomurus oryzae</name>
    <dbReference type="NCBI Taxonomy" id="502180"/>
    <lineage>
        <taxon>Bacteria</taxon>
        <taxon>Bacillati</taxon>
        <taxon>Actinomycetota</taxon>
        <taxon>Actinomycetes</taxon>
        <taxon>Streptosporangiales</taxon>
        <taxon>Thermomonosporaceae</taxon>
        <taxon>Actinoallomurus</taxon>
    </lineage>
</organism>
<evidence type="ECO:0008006" key="3">
    <source>
        <dbReference type="Google" id="ProtNLM"/>
    </source>
</evidence>
<gene>
    <name evidence="1" type="ORF">GCM10023191_067490</name>
</gene>
<keyword evidence="2" id="KW-1185">Reference proteome</keyword>
<protein>
    <recommendedName>
        <fullName evidence="3">Ig-like domain-containing protein</fullName>
    </recommendedName>
</protein>
<accession>A0ABP8QSR6</accession>
<dbReference type="Gene3D" id="2.60.40.2880">
    <property type="entry name" value="MmpS1-5, C-terminal soluble domain"/>
    <property type="match status" value="1"/>
</dbReference>
<evidence type="ECO:0000313" key="2">
    <source>
        <dbReference type="Proteomes" id="UP001500503"/>
    </source>
</evidence>
<evidence type="ECO:0000313" key="1">
    <source>
        <dbReference type="EMBL" id="GAA4508128.1"/>
    </source>
</evidence>
<dbReference type="InterPro" id="IPR038468">
    <property type="entry name" value="MmpS_C"/>
</dbReference>
<proteinExistence type="predicted"/>